<dbReference type="InterPro" id="IPR004099">
    <property type="entry name" value="Pyr_nucl-diS_OxRdtase_dimer"/>
</dbReference>
<dbReference type="PROSITE" id="PS00076">
    <property type="entry name" value="PYRIDINE_REDOX_1"/>
    <property type="match status" value="1"/>
</dbReference>
<dbReference type="FunFam" id="3.30.390.30:FF:000001">
    <property type="entry name" value="Dihydrolipoyl dehydrogenase"/>
    <property type="match status" value="1"/>
</dbReference>
<dbReference type="RefSeq" id="WP_004512764.1">
    <property type="nucleotide sequence ID" value="NC_007517.1"/>
</dbReference>
<dbReference type="NCBIfam" id="TIGR02053">
    <property type="entry name" value="MerA"/>
    <property type="match status" value="1"/>
</dbReference>
<feature type="binding site" evidence="16">
    <location>
        <position position="309"/>
    </location>
    <ligand>
        <name>FAD</name>
        <dbReference type="ChEBI" id="CHEBI:57692"/>
    </ligand>
</feature>
<feature type="domain" description="Pyridine nucleotide-disulphide oxidoreductase dimerisation" evidence="19">
    <location>
        <begin position="346"/>
        <end position="450"/>
    </location>
</feature>
<feature type="binding site" evidence="16">
    <location>
        <position position="268"/>
    </location>
    <ligand>
        <name>NAD(+)</name>
        <dbReference type="ChEBI" id="CHEBI:57540"/>
    </ligand>
</feature>
<dbReference type="GO" id="GO:0016668">
    <property type="term" value="F:oxidoreductase activity, acting on a sulfur group of donors, NAD(P) as acceptor"/>
    <property type="evidence" value="ECO:0007669"/>
    <property type="project" value="InterPro"/>
</dbReference>
<reference evidence="21 22" key="2">
    <citation type="journal article" date="2009" name="BMC Microbiol.">
        <title>The genome sequence of Geobacter metallireducens: features of metabolism, physiology and regulation common and dissimilar to Geobacter sulfurreducens.</title>
        <authorList>
            <person name="Aklujkar M."/>
            <person name="Krushkal J."/>
            <person name="DiBartolo G."/>
            <person name="Lapidus A."/>
            <person name="Land M.L."/>
            <person name="Lovley D.R."/>
        </authorList>
    </citation>
    <scope>NUCLEOTIDE SEQUENCE [LARGE SCALE GENOMIC DNA]</scope>
    <source>
        <strain evidence="22">ATCC 53774 / DSM 7210 / GS-15</strain>
    </source>
</reference>
<comment type="subunit">
    <text evidence="2">Homodimer.</text>
</comment>
<comment type="catalytic activity">
    <reaction evidence="15">
        <text>Hg + NADP(+) + H(+) = Hg(2+) + NADPH</text>
        <dbReference type="Rhea" id="RHEA:23856"/>
        <dbReference type="ChEBI" id="CHEBI:15378"/>
        <dbReference type="ChEBI" id="CHEBI:16170"/>
        <dbReference type="ChEBI" id="CHEBI:16793"/>
        <dbReference type="ChEBI" id="CHEBI:57783"/>
        <dbReference type="ChEBI" id="CHEBI:58349"/>
        <dbReference type="EC" id="1.16.1.1"/>
    </reaction>
</comment>
<dbReference type="InterPro" id="IPR016156">
    <property type="entry name" value="FAD/NAD-linked_Rdtase_dimer_sf"/>
</dbReference>
<keyword evidence="16" id="KW-0547">Nucleotide-binding</keyword>
<dbReference type="PANTHER" id="PTHR43014">
    <property type="entry name" value="MERCURIC REDUCTASE"/>
    <property type="match status" value="1"/>
</dbReference>
<dbReference type="Pfam" id="PF02852">
    <property type="entry name" value="Pyr_redox_dim"/>
    <property type="match status" value="1"/>
</dbReference>
<keyword evidence="11 18" id="KW-0560">Oxidoreductase</keyword>
<feature type="disulfide bond" description="Redox-active" evidence="17">
    <location>
        <begin position="43"/>
        <end position="48"/>
    </location>
</feature>
<evidence type="ECO:0000313" key="22">
    <source>
        <dbReference type="Proteomes" id="UP000007073"/>
    </source>
</evidence>
<evidence type="ECO:0000256" key="11">
    <source>
        <dbReference type="ARBA" id="ARBA00023002"/>
    </source>
</evidence>
<evidence type="ECO:0000313" key="21">
    <source>
        <dbReference type="EMBL" id="ABB30423.1"/>
    </source>
</evidence>
<gene>
    <name evidence="21" type="primary">lpdA-3</name>
    <name evidence="21" type="ordered locus">Gmet_0177</name>
</gene>
<name>Q39ZA1_GEOMG</name>
<dbReference type="PIRSF" id="PIRSF000350">
    <property type="entry name" value="Mercury_reductase_MerA"/>
    <property type="match status" value="1"/>
</dbReference>
<dbReference type="SUPFAM" id="SSF51905">
    <property type="entry name" value="FAD/NAD(P)-binding domain"/>
    <property type="match status" value="1"/>
</dbReference>
<keyword evidence="7" id="KW-0479">Metal-binding</keyword>
<dbReference type="InterPro" id="IPR021179">
    <property type="entry name" value="Mercury_reductase_MerA"/>
</dbReference>
<evidence type="ECO:0000256" key="18">
    <source>
        <dbReference type="RuleBase" id="RU003691"/>
    </source>
</evidence>
<evidence type="ECO:0000259" key="19">
    <source>
        <dbReference type="Pfam" id="PF02852"/>
    </source>
</evidence>
<evidence type="ECO:0000256" key="3">
    <source>
        <dbReference type="ARBA" id="ARBA00012661"/>
    </source>
</evidence>
<feature type="binding site" evidence="16">
    <location>
        <begin position="178"/>
        <end position="185"/>
    </location>
    <ligand>
        <name>NAD(+)</name>
        <dbReference type="ChEBI" id="CHEBI:57540"/>
    </ligand>
</feature>
<dbReference type="PANTHER" id="PTHR43014:SF4">
    <property type="entry name" value="PYRIDINE NUCLEOTIDE-DISULFIDE OXIDOREDUCTASE RCLA-RELATED"/>
    <property type="match status" value="1"/>
</dbReference>
<protein>
    <recommendedName>
        <fullName evidence="4">Mercuric reductase</fullName>
        <ecNumber evidence="3">1.16.1.1</ecNumber>
    </recommendedName>
    <alternativeName>
        <fullName evidence="14">Hg(II) reductase</fullName>
    </alternativeName>
</protein>
<dbReference type="GO" id="GO:0003955">
    <property type="term" value="F:NAD(P)H dehydrogenase (quinone) activity"/>
    <property type="evidence" value="ECO:0007669"/>
    <property type="project" value="TreeGrafter"/>
</dbReference>
<evidence type="ECO:0000256" key="7">
    <source>
        <dbReference type="ARBA" id="ARBA00022723"/>
    </source>
</evidence>
<evidence type="ECO:0000256" key="15">
    <source>
        <dbReference type="ARBA" id="ARBA00048984"/>
    </source>
</evidence>
<evidence type="ECO:0000259" key="20">
    <source>
        <dbReference type="Pfam" id="PF07992"/>
    </source>
</evidence>
<reference evidence="21 22" key="1">
    <citation type="submission" date="2005-10" db="EMBL/GenBank/DDBJ databases">
        <title>Complete sequence of Geobacter metallireducens GS-15.</title>
        <authorList>
            <consortium name="US DOE Joint Genome Institute"/>
            <person name="Copeland A."/>
            <person name="Lucas S."/>
            <person name="Lapidus A."/>
            <person name="Barry K."/>
            <person name="Detter J.C."/>
            <person name="Glavina T."/>
            <person name="Hammon N."/>
            <person name="Israni S."/>
            <person name="Pitluck S."/>
            <person name="Di Bartolo G."/>
            <person name="Chain P."/>
            <person name="Schmutz J."/>
            <person name="Larimer F."/>
            <person name="Land M."/>
            <person name="Kyrpides N."/>
            <person name="Ivanova N."/>
            <person name="Richardson P."/>
        </authorList>
    </citation>
    <scope>NUCLEOTIDE SEQUENCE [LARGE SCALE GENOMIC DNA]</scope>
    <source>
        <strain evidence="22">ATCC 53774 / DSM 7210 / GS-15</strain>
    </source>
</reference>
<dbReference type="InterPro" id="IPR001100">
    <property type="entry name" value="Pyr_nuc-diS_OxRdtase"/>
</dbReference>
<comment type="cofactor">
    <cofactor evidence="16">
        <name>FAD</name>
        <dbReference type="ChEBI" id="CHEBI:57692"/>
    </cofactor>
    <text evidence="16">Binds 1 FAD per subunit.</text>
</comment>
<dbReference type="GO" id="GO:0050787">
    <property type="term" value="P:detoxification of mercury ion"/>
    <property type="evidence" value="ECO:0007669"/>
    <property type="project" value="InterPro"/>
</dbReference>
<keyword evidence="8 16" id="KW-0274">FAD</keyword>
<keyword evidence="16" id="KW-0520">NAD</keyword>
<dbReference type="InterPro" id="IPR036188">
    <property type="entry name" value="FAD/NAD-bd_sf"/>
</dbReference>
<evidence type="ECO:0000256" key="13">
    <source>
        <dbReference type="ARBA" id="ARBA00023284"/>
    </source>
</evidence>
<dbReference type="KEGG" id="gme:Gmet_0177"/>
<dbReference type="eggNOG" id="COG1249">
    <property type="taxonomic scope" value="Bacteria"/>
</dbReference>
<evidence type="ECO:0000256" key="16">
    <source>
        <dbReference type="PIRSR" id="PIRSR000350-3"/>
    </source>
</evidence>
<evidence type="ECO:0000256" key="12">
    <source>
        <dbReference type="ARBA" id="ARBA00023157"/>
    </source>
</evidence>
<keyword evidence="10" id="KW-0476">Mercury</keyword>
<evidence type="ECO:0000256" key="2">
    <source>
        <dbReference type="ARBA" id="ARBA00011738"/>
    </source>
</evidence>
<sequence length="469" mass="49392">MPDDTHDLVILGSGSTAFAAALRAQSYGTRVLMVEKGVPGGTCINWGCVPSKTLIHAALFYQEGKLGARLGLGECGGTVVLERLMARKDQVVGHLRQTKYLDILQDVPGLQLVKGTGRFLGPDRLEVGDREIRSERFLVAVGGDPRVPRIPGLESTPFLTSRGTLLLKTIPQSLVIIGGGVIAVEMGQMFQRLGAKVTILEHGPRILGPVEPEPALAVRDFLRAEGMKIVCRTTICLAAQDGAGVRVEAERDGERVSFTAEKLLVATGTAPATNGIGLELAGVETDPRGFVTVDERMRTTAPGIWAAGDCTGGMMIATVGAREGIVAVDDMLNPGCGCSMDFLSAPMAIFTDPEVGMVGHTEEGAKAAGFDVVVNVMPVAAIPKAHVTGHTAGVIKMVADKATGRLLGVHLACHRGADIINEAALAIRFRATVEDLANALHVYPSMGEGLRLCAQGFSRDISRLSCCAE</sequence>
<feature type="domain" description="FAD/NAD(P)-binding" evidence="20">
    <location>
        <begin position="7"/>
        <end position="324"/>
    </location>
</feature>
<evidence type="ECO:0000256" key="10">
    <source>
        <dbReference type="ARBA" id="ARBA00022914"/>
    </source>
</evidence>
<dbReference type="Pfam" id="PF07992">
    <property type="entry name" value="Pyr_redox_2"/>
    <property type="match status" value="1"/>
</dbReference>
<feature type="binding site" evidence="16">
    <location>
        <position position="201"/>
    </location>
    <ligand>
        <name>NAD(+)</name>
        <dbReference type="ChEBI" id="CHEBI:57540"/>
    </ligand>
</feature>
<dbReference type="GO" id="GO:0050660">
    <property type="term" value="F:flavin adenine dinucleotide binding"/>
    <property type="evidence" value="ECO:0007669"/>
    <property type="project" value="InterPro"/>
</dbReference>
<dbReference type="Gene3D" id="3.50.50.60">
    <property type="entry name" value="FAD/NAD(P)-binding domain"/>
    <property type="match status" value="2"/>
</dbReference>
<feature type="binding site" evidence="16">
    <location>
        <position position="52"/>
    </location>
    <ligand>
        <name>FAD</name>
        <dbReference type="ChEBI" id="CHEBI:57692"/>
    </ligand>
</feature>
<keyword evidence="12" id="KW-1015">Disulfide bond</keyword>
<dbReference type="PRINTS" id="PR00411">
    <property type="entry name" value="PNDRDTASEI"/>
</dbReference>
<keyword evidence="13 18" id="KW-0676">Redox-active center</keyword>
<dbReference type="EMBL" id="CP000148">
    <property type="protein sequence ID" value="ABB30423.1"/>
    <property type="molecule type" value="Genomic_DNA"/>
</dbReference>
<evidence type="ECO:0000256" key="9">
    <source>
        <dbReference type="ARBA" id="ARBA00022857"/>
    </source>
</evidence>
<organism evidence="21 22">
    <name type="scientific">Geobacter metallireducens (strain ATCC 53774 / DSM 7210 / GS-15)</name>
    <dbReference type="NCBI Taxonomy" id="269799"/>
    <lineage>
        <taxon>Bacteria</taxon>
        <taxon>Pseudomonadati</taxon>
        <taxon>Thermodesulfobacteriota</taxon>
        <taxon>Desulfuromonadia</taxon>
        <taxon>Geobacterales</taxon>
        <taxon>Geobacteraceae</taxon>
        <taxon>Geobacter</taxon>
    </lineage>
</organism>
<comment type="similarity">
    <text evidence="1 18">Belongs to the class-I pyridine nucleotide-disulfide oxidoreductase family.</text>
</comment>
<evidence type="ECO:0000256" key="1">
    <source>
        <dbReference type="ARBA" id="ARBA00007532"/>
    </source>
</evidence>
<evidence type="ECO:0000256" key="17">
    <source>
        <dbReference type="PIRSR" id="PIRSR000350-4"/>
    </source>
</evidence>
<accession>Q39ZA1</accession>
<evidence type="ECO:0000256" key="6">
    <source>
        <dbReference type="ARBA" id="ARBA00022630"/>
    </source>
</evidence>
<dbReference type="PRINTS" id="PR00368">
    <property type="entry name" value="FADPNR"/>
</dbReference>
<dbReference type="STRING" id="269799.Gmet_0177"/>
<evidence type="ECO:0000256" key="14">
    <source>
        <dbReference type="ARBA" id="ARBA00031725"/>
    </source>
</evidence>
<keyword evidence="6 18" id="KW-0285">Flavoprotein</keyword>
<dbReference type="Proteomes" id="UP000007073">
    <property type="component" value="Chromosome"/>
</dbReference>
<dbReference type="HOGENOM" id="CLU_016755_1_2_7"/>
<dbReference type="GO" id="GO:0050661">
    <property type="term" value="F:NADP binding"/>
    <property type="evidence" value="ECO:0007669"/>
    <property type="project" value="InterPro"/>
</dbReference>
<dbReference type="AlphaFoldDB" id="Q39ZA1"/>
<dbReference type="InterPro" id="IPR012999">
    <property type="entry name" value="Pyr_OxRdtase_I_AS"/>
</dbReference>
<feature type="binding site" evidence="16">
    <location>
        <position position="117"/>
    </location>
    <ligand>
        <name>FAD</name>
        <dbReference type="ChEBI" id="CHEBI:57692"/>
    </ligand>
</feature>
<dbReference type="Gene3D" id="3.30.390.30">
    <property type="match status" value="1"/>
</dbReference>
<dbReference type="GO" id="GO:0016152">
    <property type="term" value="F:mercury (II) reductase (NADP+) activity"/>
    <property type="evidence" value="ECO:0007669"/>
    <property type="project" value="UniProtKB-EC"/>
</dbReference>
<evidence type="ECO:0000256" key="5">
    <source>
        <dbReference type="ARBA" id="ARBA00022466"/>
    </source>
</evidence>
<evidence type="ECO:0000256" key="8">
    <source>
        <dbReference type="ARBA" id="ARBA00022827"/>
    </source>
</evidence>
<dbReference type="SUPFAM" id="SSF55424">
    <property type="entry name" value="FAD/NAD-linked reductases, dimerisation (C-terminal) domain"/>
    <property type="match status" value="1"/>
</dbReference>
<keyword evidence="9" id="KW-0521">NADP</keyword>
<dbReference type="InterPro" id="IPR023753">
    <property type="entry name" value="FAD/NAD-binding_dom"/>
</dbReference>
<evidence type="ECO:0000256" key="4">
    <source>
        <dbReference type="ARBA" id="ARBA00014791"/>
    </source>
</evidence>
<dbReference type="GO" id="GO:0045340">
    <property type="term" value="F:mercury ion binding"/>
    <property type="evidence" value="ECO:0007669"/>
    <property type="project" value="InterPro"/>
</dbReference>
<proteinExistence type="inferred from homology"/>
<dbReference type="EC" id="1.16.1.1" evidence="3"/>
<keyword evidence="5" id="KW-0475">Mercuric resistance</keyword>
<keyword evidence="22" id="KW-1185">Reference proteome</keyword>